<proteinExistence type="predicted"/>
<reference evidence="1" key="1">
    <citation type="submission" date="2018-10" db="EMBL/GenBank/DDBJ databases">
        <title>Hidden diversity of soil giant viruses.</title>
        <authorList>
            <person name="Schulz F."/>
            <person name="Alteio L."/>
            <person name="Goudeau D."/>
            <person name="Ryan E.M."/>
            <person name="Malmstrom R.R."/>
            <person name="Blanchard J."/>
            <person name="Woyke T."/>
        </authorList>
    </citation>
    <scope>NUCLEOTIDE SEQUENCE</scope>
    <source>
        <strain evidence="1">TEV1</strain>
    </source>
</reference>
<sequence>MKFVTSFLFKICFLSMFIFSLAISTNPSTGSGSGTGTGTETETGNKKSKAEAFGDAFTSAAGVVGDPRVQAAIETLKALKTESSTSIGERYDPAGFEFIHNVIVHGTGATYSHNLDKLVALWLEDDAFKGVEETYKKVVSLAMREYALQVSSEPYLNQKFDLSYNNGQGSLFLMTIALVPHHEHKNVFLWERYLLVSSFRPSKPYVIVTHSDCDILSCDRSDQIVYLEASITDAHIRSIIDLNINFLGGFNQLAISQQQNNQLRIK</sequence>
<name>A0A3G4ZN21_9VIRU</name>
<gene>
    <name evidence="1" type="ORF">Terrestrivirus5_74</name>
</gene>
<accession>A0A3G4ZN21</accession>
<protein>
    <submittedName>
        <fullName evidence="1">Uncharacterized protein</fullName>
    </submittedName>
</protein>
<organism evidence="1">
    <name type="scientific">Terrestrivirus sp</name>
    <dbReference type="NCBI Taxonomy" id="2487775"/>
    <lineage>
        <taxon>Viruses</taxon>
        <taxon>Varidnaviria</taxon>
        <taxon>Bamfordvirae</taxon>
        <taxon>Nucleocytoviricota</taxon>
        <taxon>Megaviricetes</taxon>
        <taxon>Imitervirales</taxon>
        <taxon>Mimiviridae</taxon>
        <taxon>Klosneuvirinae</taxon>
    </lineage>
</organism>
<dbReference type="EMBL" id="MK071983">
    <property type="protein sequence ID" value="AYV76252.1"/>
    <property type="molecule type" value="Genomic_DNA"/>
</dbReference>
<evidence type="ECO:0000313" key="1">
    <source>
        <dbReference type="EMBL" id="AYV76252.1"/>
    </source>
</evidence>